<evidence type="ECO:0000256" key="4">
    <source>
        <dbReference type="ARBA" id="ARBA00023136"/>
    </source>
</evidence>
<comment type="subcellular location">
    <subcellularLocation>
        <location evidence="1">Membrane</location>
        <topology evidence="1">Multi-pass membrane protein</topology>
    </subcellularLocation>
</comment>
<feature type="non-terminal residue" evidence="8">
    <location>
        <position position="718"/>
    </location>
</feature>
<feature type="transmembrane region" description="Helical" evidence="5">
    <location>
        <begin position="376"/>
        <end position="397"/>
    </location>
</feature>
<feature type="transmembrane region" description="Helical" evidence="5">
    <location>
        <begin position="187"/>
        <end position="212"/>
    </location>
</feature>
<dbReference type="Pfam" id="PF20877">
    <property type="entry name" value="Anoctamin_N"/>
    <property type="match status" value="1"/>
</dbReference>
<dbReference type="PANTHER" id="PTHR12308">
    <property type="entry name" value="ANOCTAMIN"/>
    <property type="match status" value="1"/>
</dbReference>
<protein>
    <recommendedName>
        <fullName evidence="10">DUF590-domain-containing protein</fullName>
    </recommendedName>
</protein>
<evidence type="ECO:0000313" key="8">
    <source>
        <dbReference type="EMBL" id="PSN75395.1"/>
    </source>
</evidence>
<dbReference type="InterPro" id="IPR049452">
    <property type="entry name" value="Anoctamin_TM"/>
</dbReference>
<evidence type="ECO:0000256" key="2">
    <source>
        <dbReference type="ARBA" id="ARBA00022692"/>
    </source>
</evidence>
<dbReference type="GO" id="GO:0005254">
    <property type="term" value="F:chloride channel activity"/>
    <property type="evidence" value="ECO:0007669"/>
    <property type="project" value="TreeGrafter"/>
</dbReference>
<feature type="domain" description="Anoctamin alpha-beta plait" evidence="7">
    <location>
        <begin position="25"/>
        <end position="146"/>
    </location>
</feature>
<evidence type="ECO:0000256" key="3">
    <source>
        <dbReference type="ARBA" id="ARBA00022989"/>
    </source>
</evidence>
<evidence type="ECO:0000256" key="1">
    <source>
        <dbReference type="ARBA" id="ARBA00004141"/>
    </source>
</evidence>
<reference evidence="8 9" key="1">
    <citation type="journal article" date="2018" name="Front. Microbiol.">
        <title>Genome-Wide Analysis of Corynespora cassiicola Leaf Fall Disease Putative Effectors.</title>
        <authorList>
            <person name="Lopez D."/>
            <person name="Ribeiro S."/>
            <person name="Label P."/>
            <person name="Fumanal B."/>
            <person name="Venisse J.S."/>
            <person name="Kohler A."/>
            <person name="de Oliveira R.R."/>
            <person name="Labutti K."/>
            <person name="Lipzen A."/>
            <person name="Lail K."/>
            <person name="Bauer D."/>
            <person name="Ohm R.A."/>
            <person name="Barry K.W."/>
            <person name="Spatafora J."/>
            <person name="Grigoriev I.V."/>
            <person name="Martin F.M."/>
            <person name="Pujade-Renaud V."/>
        </authorList>
    </citation>
    <scope>NUCLEOTIDE SEQUENCE [LARGE SCALE GENOMIC DNA]</scope>
    <source>
        <strain evidence="8 9">Philippines</strain>
    </source>
</reference>
<gene>
    <name evidence="8" type="ORF">BS50DRAFT_568059</name>
</gene>
<feature type="transmembrane region" description="Helical" evidence="5">
    <location>
        <begin position="218"/>
        <end position="237"/>
    </location>
</feature>
<sequence length="718" mass="82524">MVMHLKRVGTDWIEDSATKDILYHDKYVVVYDFSNVDNDTAVHEFTKLCQDLSSVGLHTEVRAGYDQTLLVFVQAPRELLGNTVYRSRVKDWLYGITKKHPGGTKDTVVQGNFEAEDLLSMYHLVNWRKELGGAGVTPGYGKWENVTSIFPLHNHPINNQLLSHLSRRIFLTADDLDQIRNLWGAKVAFYFAFIQTYFQFLAFPCVVGIFAWLFLNKYSLAFALIIGVWCTVFLEYWKIQEIDLAIRWDVRGVGSLKVNRPQFQFEREYVDSAGRNIQYFPKWKRIARQLLVIPFVVVSILLLGIIITSVFTIETIISEAYEGPYKFYLEYLPTIILAVLLPHISNILEEVAQKMTDYENHRTADNYEMSLTQKIFVLNSVTNYLPILLTAFVYVPFGDVVIPRLQRLVHKLFSLPSKSPKFSADPDRLRNEVIALTVTGQVQSALEELAYPYLKTRAKEWWRNYQASRTNGHPGAIPFVHDDPYEGRFLKRARKQAMAAPYDVQEDISEMVIQFGYLALFSPVWPLIPIGFFINNWIELRSDFLKICIEHQRPAPTRADGIGPWVASLETLTWLGSISTAAIVHMFGGHQLMQFTSSIGIGKWCSLPLTIFLSEHIFLGFRAAVRFALQRVGSKQIRKERSERYAERKKFLDELEESKERKGLLGLPVEERERRKSVRVTGIDLFWTKQAEDGASEQAGVGLIRALKSEKEDRPPKV</sequence>
<dbReference type="PANTHER" id="PTHR12308:SF77">
    <property type="entry name" value="MEMBRANE STRESS RESPONSE PROTEIN (IST2), PUTATIVE (AFU_ORTHOLOGUE AFUA_4G03330)-RELATED"/>
    <property type="match status" value="1"/>
</dbReference>
<dbReference type="OrthoDB" id="296386at2759"/>
<evidence type="ECO:0000259" key="7">
    <source>
        <dbReference type="Pfam" id="PF20877"/>
    </source>
</evidence>
<dbReference type="GO" id="GO:0016020">
    <property type="term" value="C:membrane"/>
    <property type="evidence" value="ECO:0007669"/>
    <property type="project" value="UniProtKB-SubCell"/>
</dbReference>
<evidence type="ECO:0008006" key="10">
    <source>
        <dbReference type="Google" id="ProtNLM"/>
    </source>
</evidence>
<name>A0A2T2PCN5_CORCC</name>
<organism evidence="8 9">
    <name type="scientific">Corynespora cassiicola Philippines</name>
    <dbReference type="NCBI Taxonomy" id="1448308"/>
    <lineage>
        <taxon>Eukaryota</taxon>
        <taxon>Fungi</taxon>
        <taxon>Dikarya</taxon>
        <taxon>Ascomycota</taxon>
        <taxon>Pezizomycotina</taxon>
        <taxon>Dothideomycetes</taxon>
        <taxon>Pleosporomycetidae</taxon>
        <taxon>Pleosporales</taxon>
        <taxon>Corynesporascaceae</taxon>
        <taxon>Corynespora</taxon>
    </lineage>
</organism>
<proteinExistence type="predicted"/>
<keyword evidence="2 5" id="KW-0812">Transmembrane</keyword>
<evidence type="ECO:0000313" key="9">
    <source>
        <dbReference type="Proteomes" id="UP000240883"/>
    </source>
</evidence>
<feature type="transmembrane region" description="Helical" evidence="5">
    <location>
        <begin position="290"/>
        <end position="311"/>
    </location>
</feature>
<dbReference type="InterPro" id="IPR007632">
    <property type="entry name" value="Anoctamin"/>
</dbReference>
<dbReference type="InterPro" id="IPR049456">
    <property type="entry name" value="Anoctamin_N_fung"/>
</dbReference>
<accession>A0A2T2PCN5</accession>
<dbReference type="EMBL" id="KZ678128">
    <property type="protein sequence ID" value="PSN75395.1"/>
    <property type="molecule type" value="Genomic_DNA"/>
</dbReference>
<dbReference type="Pfam" id="PF04547">
    <property type="entry name" value="Anoctamin"/>
    <property type="match status" value="1"/>
</dbReference>
<feature type="transmembrane region" description="Helical" evidence="5">
    <location>
        <begin position="331"/>
        <end position="348"/>
    </location>
</feature>
<feature type="domain" description="Anoctamin transmembrane" evidence="6">
    <location>
        <begin position="179"/>
        <end position="643"/>
    </location>
</feature>
<dbReference type="GO" id="GO:0032541">
    <property type="term" value="C:cortical endoplasmic reticulum"/>
    <property type="evidence" value="ECO:0007669"/>
    <property type="project" value="TreeGrafter"/>
</dbReference>
<evidence type="ECO:0000259" key="6">
    <source>
        <dbReference type="Pfam" id="PF04547"/>
    </source>
</evidence>
<keyword evidence="4 5" id="KW-0472">Membrane</keyword>
<evidence type="ECO:0000256" key="5">
    <source>
        <dbReference type="SAM" id="Phobius"/>
    </source>
</evidence>
<keyword evidence="9" id="KW-1185">Reference proteome</keyword>
<dbReference type="AlphaFoldDB" id="A0A2T2PCN5"/>
<keyword evidence="3 5" id="KW-1133">Transmembrane helix</keyword>
<dbReference type="Proteomes" id="UP000240883">
    <property type="component" value="Unassembled WGS sequence"/>
</dbReference>